<evidence type="ECO:0000259" key="3">
    <source>
        <dbReference type="SMART" id="SM00894"/>
    </source>
</evidence>
<keyword evidence="2" id="KW-0732">Signal</keyword>
<dbReference type="Pfam" id="PF05901">
    <property type="entry name" value="Excalibur"/>
    <property type="match status" value="1"/>
</dbReference>
<dbReference type="InterPro" id="IPR008613">
    <property type="entry name" value="Excalibur_Ca-bd_domain"/>
</dbReference>
<comment type="caution">
    <text evidence="4">The sequence shown here is derived from an EMBL/GenBank/DDBJ whole genome shotgun (WGS) entry which is preliminary data.</text>
</comment>
<dbReference type="SMART" id="SM00894">
    <property type="entry name" value="Excalibur"/>
    <property type="match status" value="1"/>
</dbReference>
<protein>
    <submittedName>
        <fullName evidence="4">Calcium-binding protein</fullName>
    </submittedName>
</protein>
<feature type="domain" description="Excalibur calcium-binding" evidence="3">
    <location>
        <begin position="28"/>
        <end position="64"/>
    </location>
</feature>
<feature type="region of interest" description="Disordered" evidence="1">
    <location>
        <begin position="40"/>
        <end position="67"/>
    </location>
</feature>
<name>A0A1A2YPI3_9MYCO</name>
<dbReference type="RefSeq" id="WP_065016673.1">
    <property type="nucleotide sequence ID" value="NZ_LZKJ01000201.1"/>
</dbReference>
<evidence type="ECO:0000313" key="4">
    <source>
        <dbReference type="EMBL" id="OBI40144.1"/>
    </source>
</evidence>
<accession>A0A1A2YPI3</accession>
<gene>
    <name evidence="4" type="ORF">A5707_10700</name>
</gene>
<organism evidence="4 5">
    <name type="scientific">Mycobacterium kyorinense</name>
    <dbReference type="NCBI Taxonomy" id="487514"/>
    <lineage>
        <taxon>Bacteria</taxon>
        <taxon>Bacillati</taxon>
        <taxon>Actinomycetota</taxon>
        <taxon>Actinomycetes</taxon>
        <taxon>Mycobacteriales</taxon>
        <taxon>Mycobacteriaceae</taxon>
        <taxon>Mycobacterium</taxon>
    </lineage>
</organism>
<evidence type="ECO:0000256" key="2">
    <source>
        <dbReference type="SAM" id="SignalP"/>
    </source>
</evidence>
<sequence length="67" mass="6870">MIRALLAAAGVVAAAAIGIAPAANAGPPYKNCTEAHNDGRYNIPEGDEAYSSKLDRDGDGLACEPKR</sequence>
<dbReference type="Proteomes" id="UP000093592">
    <property type="component" value="Unassembled WGS sequence"/>
</dbReference>
<dbReference type="AlphaFoldDB" id="A0A1A2YPI3"/>
<evidence type="ECO:0000256" key="1">
    <source>
        <dbReference type="SAM" id="MobiDB-lite"/>
    </source>
</evidence>
<evidence type="ECO:0000313" key="5">
    <source>
        <dbReference type="Proteomes" id="UP000093592"/>
    </source>
</evidence>
<dbReference type="EMBL" id="LZKJ01000201">
    <property type="protein sequence ID" value="OBI40144.1"/>
    <property type="molecule type" value="Genomic_DNA"/>
</dbReference>
<dbReference type="OrthoDB" id="4337778at2"/>
<reference evidence="5" key="1">
    <citation type="submission" date="2016-06" db="EMBL/GenBank/DDBJ databases">
        <authorList>
            <person name="Sutton G."/>
            <person name="Brinkac L."/>
            <person name="Sanka R."/>
            <person name="Adams M."/>
            <person name="Lau E."/>
            <person name="Sam S."/>
            <person name="Sreng N."/>
            <person name="Him V."/>
            <person name="Kerleguer A."/>
            <person name="Cheng S."/>
        </authorList>
    </citation>
    <scope>NUCLEOTIDE SEQUENCE [LARGE SCALE GENOMIC DNA]</scope>
    <source>
        <strain evidence="5">E861</strain>
    </source>
</reference>
<feature type="signal peptide" evidence="2">
    <location>
        <begin position="1"/>
        <end position="25"/>
    </location>
</feature>
<proteinExistence type="predicted"/>
<feature type="chain" id="PRO_5008318356" evidence="2">
    <location>
        <begin position="26"/>
        <end position="67"/>
    </location>
</feature>
<feature type="compositionally biased region" description="Basic and acidic residues" evidence="1">
    <location>
        <begin position="53"/>
        <end position="67"/>
    </location>
</feature>